<keyword evidence="8" id="KW-1185">Reference proteome</keyword>
<dbReference type="GO" id="GO:0006890">
    <property type="term" value="P:retrograde vesicle-mediated transport, Golgi to endoplasmic reticulum"/>
    <property type="evidence" value="ECO:0007669"/>
    <property type="project" value="InterPro"/>
</dbReference>
<organism evidence="7 8">
    <name type="scientific">Cyphellophora europaea (strain CBS 101466)</name>
    <name type="common">Phialophora europaea</name>
    <dbReference type="NCBI Taxonomy" id="1220924"/>
    <lineage>
        <taxon>Eukaryota</taxon>
        <taxon>Fungi</taxon>
        <taxon>Dikarya</taxon>
        <taxon>Ascomycota</taxon>
        <taxon>Pezizomycotina</taxon>
        <taxon>Eurotiomycetes</taxon>
        <taxon>Chaetothyriomycetidae</taxon>
        <taxon>Chaetothyriales</taxon>
        <taxon>Cyphellophoraceae</taxon>
        <taxon>Cyphellophora</taxon>
    </lineage>
</organism>
<evidence type="ECO:0000256" key="4">
    <source>
        <dbReference type="ARBA" id="ARBA00023136"/>
    </source>
</evidence>
<feature type="transmembrane region" description="Helical" evidence="6">
    <location>
        <begin position="170"/>
        <end position="188"/>
    </location>
</feature>
<dbReference type="OrthoDB" id="73612at2759"/>
<protein>
    <recommendedName>
        <fullName evidence="9">Peptidase S54 rhomboid domain-containing protein</fullName>
    </recommendedName>
</protein>
<name>W2RPL5_CYPE1</name>
<evidence type="ECO:0008006" key="9">
    <source>
        <dbReference type="Google" id="ProtNLM"/>
    </source>
</evidence>
<dbReference type="GO" id="GO:0005794">
    <property type="term" value="C:Golgi apparatus"/>
    <property type="evidence" value="ECO:0007669"/>
    <property type="project" value="TreeGrafter"/>
</dbReference>
<evidence type="ECO:0000256" key="5">
    <source>
        <dbReference type="SAM" id="MobiDB-lite"/>
    </source>
</evidence>
<keyword evidence="2 6" id="KW-0812">Transmembrane</keyword>
<dbReference type="InterPro" id="IPR013861">
    <property type="entry name" value="TMEM115/Pdh1/Rbl19"/>
</dbReference>
<dbReference type="PANTHER" id="PTHR13377:SF3">
    <property type="entry name" value="TRANSMEMBRANE PROTEIN 115"/>
    <property type="match status" value="1"/>
</dbReference>
<dbReference type="PANTHER" id="PTHR13377">
    <property type="entry name" value="PLACENTAL PROTEIN 6"/>
    <property type="match status" value="1"/>
</dbReference>
<reference evidence="7 8" key="1">
    <citation type="submission" date="2013-03" db="EMBL/GenBank/DDBJ databases">
        <title>The Genome Sequence of Phialophora europaea CBS 101466.</title>
        <authorList>
            <consortium name="The Broad Institute Genomics Platform"/>
            <person name="Cuomo C."/>
            <person name="de Hoog S."/>
            <person name="Gorbushina A."/>
            <person name="Walker B."/>
            <person name="Young S.K."/>
            <person name="Zeng Q."/>
            <person name="Gargeya S."/>
            <person name="Fitzgerald M."/>
            <person name="Haas B."/>
            <person name="Abouelleil A."/>
            <person name="Allen A.W."/>
            <person name="Alvarado L."/>
            <person name="Arachchi H.M."/>
            <person name="Berlin A.M."/>
            <person name="Chapman S.B."/>
            <person name="Gainer-Dewar J."/>
            <person name="Goldberg J."/>
            <person name="Griggs A."/>
            <person name="Gujja S."/>
            <person name="Hansen M."/>
            <person name="Howarth C."/>
            <person name="Imamovic A."/>
            <person name="Ireland A."/>
            <person name="Larimer J."/>
            <person name="McCowan C."/>
            <person name="Murphy C."/>
            <person name="Pearson M."/>
            <person name="Poon T.W."/>
            <person name="Priest M."/>
            <person name="Roberts A."/>
            <person name="Saif S."/>
            <person name="Shea T."/>
            <person name="Sisk P."/>
            <person name="Sykes S."/>
            <person name="Wortman J."/>
            <person name="Nusbaum C."/>
            <person name="Birren B."/>
        </authorList>
    </citation>
    <scope>NUCLEOTIDE SEQUENCE [LARGE SCALE GENOMIC DNA]</scope>
    <source>
        <strain evidence="7 8">CBS 101466</strain>
    </source>
</reference>
<keyword evidence="4 6" id="KW-0472">Membrane</keyword>
<evidence type="ECO:0000256" key="1">
    <source>
        <dbReference type="ARBA" id="ARBA00004141"/>
    </source>
</evidence>
<dbReference type="eggNOG" id="KOG2890">
    <property type="taxonomic scope" value="Eukaryota"/>
</dbReference>
<dbReference type="GO" id="GO:0016020">
    <property type="term" value="C:membrane"/>
    <property type="evidence" value="ECO:0007669"/>
    <property type="project" value="UniProtKB-SubCell"/>
</dbReference>
<dbReference type="FunFam" id="1.20.1540.10:FF:000004">
    <property type="entry name" value="Transmembrane protein 115"/>
    <property type="match status" value="1"/>
</dbReference>
<dbReference type="FunCoup" id="W2RPL5">
    <property type="interactions" value="598"/>
</dbReference>
<dbReference type="EMBL" id="KB822723">
    <property type="protein sequence ID" value="ETN37674.1"/>
    <property type="molecule type" value="Genomic_DNA"/>
</dbReference>
<dbReference type="InParanoid" id="W2RPL5"/>
<dbReference type="Pfam" id="PF08551">
    <property type="entry name" value="DUF1751"/>
    <property type="match status" value="1"/>
</dbReference>
<dbReference type="GeneID" id="19974636"/>
<dbReference type="HOGENOM" id="CLU_043563_1_0_1"/>
<evidence type="ECO:0000313" key="8">
    <source>
        <dbReference type="Proteomes" id="UP000030752"/>
    </source>
</evidence>
<dbReference type="SMART" id="SM01160">
    <property type="entry name" value="DUF1751"/>
    <property type="match status" value="1"/>
</dbReference>
<evidence type="ECO:0000313" key="7">
    <source>
        <dbReference type="EMBL" id="ETN37674.1"/>
    </source>
</evidence>
<dbReference type="Gene3D" id="1.20.1540.10">
    <property type="entry name" value="Rhomboid-like"/>
    <property type="match status" value="1"/>
</dbReference>
<evidence type="ECO:0000256" key="3">
    <source>
        <dbReference type="ARBA" id="ARBA00022989"/>
    </source>
</evidence>
<sequence>MSLRNVFKKLPDVTKGLLGTMLAINVIYNAVRLSHPIDVSKARFQEVPWLALVPKNILYYPWTLVTTTFVEQNLVGFLISLALIVFGGRYFERAWGSKGFAMTVLVTSLIPNLLIVPLYFAWGAIMGNSNRAATACTGGITLQAAFLVAFKQLVPEHTVSVYKGILKIRVKHFPAIFLLVNTLSGLILGTDTALIFAWLGFMTTWIYLRFYKKQPDLTGNSTSIKGDASETFSFATFFPNVVQPPIAAVCDQVFDLMCALKLCTPFSDEAIELSNQQAASRGDAGLPTFVRQSRGKVGMSKREEAERRRALALRALDQRLNDAASSQPKPPTSITPSISAADQQALGQTDYRPEDN</sequence>
<keyword evidence="3 6" id="KW-1133">Transmembrane helix</keyword>
<evidence type="ECO:0000256" key="2">
    <source>
        <dbReference type="ARBA" id="ARBA00022692"/>
    </source>
</evidence>
<feature type="transmembrane region" description="Helical" evidence="6">
    <location>
        <begin position="99"/>
        <end position="120"/>
    </location>
</feature>
<evidence type="ECO:0000256" key="6">
    <source>
        <dbReference type="SAM" id="Phobius"/>
    </source>
</evidence>
<comment type="subcellular location">
    <subcellularLocation>
        <location evidence="1">Membrane</location>
        <topology evidence="1">Multi-pass membrane protein</topology>
    </subcellularLocation>
</comment>
<dbReference type="STRING" id="1220924.W2RPL5"/>
<dbReference type="RefSeq" id="XP_008719843.1">
    <property type="nucleotide sequence ID" value="XM_008721621.1"/>
</dbReference>
<proteinExistence type="predicted"/>
<feature type="transmembrane region" description="Helical" evidence="6">
    <location>
        <begin position="59"/>
        <end position="87"/>
    </location>
</feature>
<dbReference type="VEuPathDB" id="FungiDB:HMPREF1541_07297"/>
<dbReference type="Proteomes" id="UP000030752">
    <property type="component" value="Unassembled WGS sequence"/>
</dbReference>
<dbReference type="SUPFAM" id="SSF144091">
    <property type="entry name" value="Rhomboid-like"/>
    <property type="match status" value="1"/>
</dbReference>
<accession>W2RPL5</accession>
<dbReference type="AlphaFoldDB" id="W2RPL5"/>
<gene>
    <name evidence="7" type="ORF">HMPREF1541_07297</name>
</gene>
<feature type="region of interest" description="Disordered" evidence="5">
    <location>
        <begin position="316"/>
        <end position="356"/>
    </location>
</feature>
<dbReference type="InterPro" id="IPR035952">
    <property type="entry name" value="Rhomboid-like_sf"/>
</dbReference>